<name>A0A367Y3K6_9ASCO</name>
<proteinExistence type="predicted"/>
<evidence type="ECO:0000313" key="2">
    <source>
        <dbReference type="Proteomes" id="UP000253472"/>
    </source>
</evidence>
<evidence type="ECO:0000313" key="1">
    <source>
        <dbReference type="EMBL" id="RCK59622.1"/>
    </source>
</evidence>
<protein>
    <submittedName>
        <fullName evidence="1">Uncharacterized protein</fullName>
    </submittedName>
</protein>
<comment type="caution">
    <text evidence="1">The sequence shown here is derived from an EMBL/GenBank/DDBJ whole genome shotgun (WGS) entry which is preliminary data.</text>
</comment>
<accession>A0A367Y3K6</accession>
<gene>
    <name evidence="1" type="ORF">Cantr_07643</name>
</gene>
<dbReference type="OrthoDB" id="4072889at2759"/>
<reference evidence="1 2" key="1">
    <citation type="submission" date="2018-06" db="EMBL/GenBank/DDBJ databases">
        <title>Whole genome sequencing of Candida tropicalis (genome annotated by CSBL at Korea University).</title>
        <authorList>
            <person name="Ahn J."/>
        </authorList>
    </citation>
    <scope>NUCLEOTIDE SEQUENCE [LARGE SCALE GENOMIC DNA]</scope>
    <source>
        <strain evidence="1 2">ATCC 20962</strain>
    </source>
</reference>
<dbReference type="EMBL" id="QLNQ01000027">
    <property type="protein sequence ID" value="RCK59622.1"/>
    <property type="molecule type" value="Genomic_DNA"/>
</dbReference>
<keyword evidence="2" id="KW-1185">Reference proteome</keyword>
<sequence length="140" mass="16437">MSLFAKVKCFLTVLIVYYITYLYNYKCPTLSTPLQEGIEHIIHPLSNQHSVLCEYLHSGVEFVEPYHAKVHAFLDDNVHNTQFFIDNKIEDKISDAKDKFTTYVYPYIHELYKLTDVAEVHVYDHLSGVYDQVQKTLKKD</sequence>
<dbReference type="STRING" id="5486.A0A367Y3K6"/>
<dbReference type="Proteomes" id="UP000253472">
    <property type="component" value="Unassembled WGS sequence"/>
</dbReference>
<dbReference type="AlphaFoldDB" id="A0A367Y3K6"/>
<organism evidence="1 2">
    <name type="scientific">Candida viswanathii</name>
    <dbReference type="NCBI Taxonomy" id="5486"/>
    <lineage>
        <taxon>Eukaryota</taxon>
        <taxon>Fungi</taxon>
        <taxon>Dikarya</taxon>
        <taxon>Ascomycota</taxon>
        <taxon>Saccharomycotina</taxon>
        <taxon>Pichiomycetes</taxon>
        <taxon>Debaryomycetaceae</taxon>
        <taxon>Candida/Lodderomyces clade</taxon>
        <taxon>Candida</taxon>
    </lineage>
</organism>